<protein>
    <submittedName>
        <fullName evidence="1">Spermidine dehydrogenase SpdH</fullName>
    </submittedName>
</protein>
<dbReference type="SUPFAM" id="SSF51971">
    <property type="entry name" value="Nucleotide-binding domain"/>
    <property type="match status" value="1"/>
</dbReference>
<dbReference type="OrthoDB" id="231484at2"/>
<evidence type="ECO:0000313" key="1">
    <source>
        <dbReference type="EMBL" id="GGD85268.1"/>
    </source>
</evidence>
<name>A0A917E0G8_9SPHN</name>
<dbReference type="AlphaFoldDB" id="A0A917E0G8"/>
<accession>A0A917E0G8</accession>
<dbReference type="NCBIfam" id="TIGR01409">
    <property type="entry name" value="TAT_signal_seq"/>
    <property type="match status" value="1"/>
</dbReference>
<dbReference type="Gene3D" id="3.50.50.60">
    <property type="entry name" value="FAD/NAD(P)-binding domain"/>
    <property type="match status" value="1"/>
</dbReference>
<keyword evidence="2" id="KW-1185">Reference proteome</keyword>
<gene>
    <name evidence="1" type="primary">spdH</name>
    <name evidence="1" type="ORF">GCM10010990_39080</name>
</gene>
<dbReference type="InterPro" id="IPR019546">
    <property type="entry name" value="TAT_signal_bac_arc"/>
</dbReference>
<evidence type="ECO:0000313" key="2">
    <source>
        <dbReference type="Proteomes" id="UP000612349"/>
    </source>
</evidence>
<dbReference type="PROSITE" id="PS51318">
    <property type="entry name" value="TAT"/>
    <property type="match status" value="1"/>
</dbReference>
<reference evidence="1" key="2">
    <citation type="submission" date="2020-09" db="EMBL/GenBank/DDBJ databases">
        <authorList>
            <person name="Sun Q."/>
            <person name="Zhou Y."/>
        </authorList>
    </citation>
    <scope>NUCLEOTIDE SEQUENCE</scope>
    <source>
        <strain evidence="1">CGMCC 1.15360</strain>
    </source>
</reference>
<dbReference type="InterPro" id="IPR036188">
    <property type="entry name" value="FAD/NAD-bd_sf"/>
</dbReference>
<dbReference type="Pfam" id="PF13450">
    <property type="entry name" value="NAD_binding_8"/>
    <property type="match status" value="1"/>
</dbReference>
<comment type="caution">
    <text evidence="1">The sequence shown here is derived from an EMBL/GenBank/DDBJ whole genome shotgun (WGS) entry which is preliminary data.</text>
</comment>
<sequence length="660" mass="71720">MNKHDRALGMGMDISRRDFMHGMTAAAGAAAVAGGFPGAAMAQGSYSPAAAATYPPLRTGMRGFHPGAFEPVHDLAWNGVEPPAGESTGEMYDLVVVGGGLSGLAAAYFYRKQAGPSAKILILDNLQGIGGHAQRKEFEYDGKRLFANAGSAYLVSPMTWSQEALSIVKDLDIIQRNDPRDHTDYDIYTKRGLSSATLFGKEEFGKDYVVKGSSNAPTPEFLAKTPLSPKLREELDRLKNGKTDYLAGKSVDEKIALLQSMSYRDYLLNVVGLSEDSLVFQKGVWAMALDTCTAWFAFFRYAPGFDGLGIERPANSPESHDMHENNFTLPGGNSDVARLIVRSLIPEALPEGNVFEVADKRMDYTVLDKPSNNTRIRQSSIVYNVQHVGPTPHLLAPDSRDVEISYINGGKTYKVKAGNVVLACMNNVIPAICPTFPDFQKDAQKKAVRCANLAVNVLFRNWKAFEQAGISSVTSPYTFFGSMRLAGPRFFGGVTPSQSPDEPVVVSFGTGGNSGILSNRIMVETLCGDGAPPIGTNNDDQYRAVRYGLLATPFEFFEREVRSLASRSLAGTSFDPARDIVAVTVNRWSHGFATGMNDLFDEPLAPGEMKPNHIARKPFGRIAVANSDAAGVSTMNAAFDQAYRAVNDLQQRAYGYYDHI</sequence>
<dbReference type="InterPro" id="IPR006311">
    <property type="entry name" value="TAT_signal"/>
</dbReference>
<reference evidence="1" key="1">
    <citation type="journal article" date="2014" name="Int. J. Syst. Evol. Microbiol.">
        <title>Complete genome sequence of Corynebacterium casei LMG S-19264T (=DSM 44701T), isolated from a smear-ripened cheese.</title>
        <authorList>
            <consortium name="US DOE Joint Genome Institute (JGI-PGF)"/>
            <person name="Walter F."/>
            <person name="Albersmeier A."/>
            <person name="Kalinowski J."/>
            <person name="Ruckert C."/>
        </authorList>
    </citation>
    <scope>NUCLEOTIDE SEQUENCE</scope>
    <source>
        <strain evidence="1">CGMCC 1.15360</strain>
    </source>
</reference>
<dbReference type="Proteomes" id="UP000612349">
    <property type="component" value="Unassembled WGS sequence"/>
</dbReference>
<proteinExistence type="predicted"/>
<organism evidence="1 2">
    <name type="scientific">Croceicoccus mobilis</name>
    <dbReference type="NCBI Taxonomy" id="1703339"/>
    <lineage>
        <taxon>Bacteria</taxon>
        <taxon>Pseudomonadati</taxon>
        <taxon>Pseudomonadota</taxon>
        <taxon>Alphaproteobacteria</taxon>
        <taxon>Sphingomonadales</taxon>
        <taxon>Erythrobacteraceae</taxon>
        <taxon>Croceicoccus</taxon>
    </lineage>
</organism>
<dbReference type="SUPFAM" id="SSF51905">
    <property type="entry name" value="FAD/NAD(P)-binding domain"/>
    <property type="match status" value="1"/>
</dbReference>
<dbReference type="EMBL" id="BMIP01000026">
    <property type="protein sequence ID" value="GGD85268.1"/>
    <property type="molecule type" value="Genomic_DNA"/>
</dbReference>